<dbReference type="Proteomes" id="UP000030746">
    <property type="component" value="Unassembled WGS sequence"/>
</dbReference>
<accession>V4BBQ2</accession>
<sequence>MLKSPKVSEIDTNLLLSPKHGSLTDLTKEEDDVFEGDLKANLGLLRRAFSSMKRRRRRKSSSDTTTSLRTNKHEPLRAVKSSPPPLSTYAYFSCLIKGTPSLSIRPIMP</sequence>
<name>V4BBQ2_LOTGI</name>
<gene>
    <name evidence="2" type="ORF">LOTGIDRAFT_156276</name>
</gene>
<protein>
    <submittedName>
        <fullName evidence="2">Uncharacterized protein</fullName>
    </submittedName>
</protein>
<dbReference type="HOGENOM" id="CLU_2186911_0_0_1"/>
<reference evidence="2 3" key="1">
    <citation type="journal article" date="2013" name="Nature">
        <title>Insights into bilaterian evolution from three spiralian genomes.</title>
        <authorList>
            <person name="Simakov O."/>
            <person name="Marletaz F."/>
            <person name="Cho S.J."/>
            <person name="Edsinger-Gonzales E."/>
            <person name="Havlak P."/>
            <person name="Hellsten U."/>
            <person name="Kuo D.H."/>
            <person name="Larsson T."/>
            <person name="Lv J."/>
            <person name="Arendt D."/>
            <person name="Savage R."/>
            <person name="Osoegawa K."/>
            <person name="de Jong P."/>
            <person name="Grimwood J."/>
            <person name="Chapman J.A."/>
            <person name="Shapiro H."/>
            <person name="Aerts A."/>
            <person name="Otillar R.P."/>
            <person name="Terry A.Y."/>
            <person name="Boore J.L."/>
            <person name="Grigoriev I.V."/>
            <person name="Lindberg D.R."/>
            <person name="Seaver E.C."/>
            <person name="Weisblat D.A."/>
            <person name="Putnam N.H."/>
            <person name="Rokhsar D.S."/>
        </authorList>
    </citation>
    <scope>NUCLEOTIDE SEQUENCE [LARGE SCALE GENOMIC DNA]</scope>
</reference>
<evidence type="ECO:0000313" key="2">
    <source>
        <dbReference type="EMBL" id="ESP05021.1"/>
    </source>
</evidence>
<dbReference type="EMBL" id="KB199651">
    <property type="protein sequence ID" value="ESP05021.1"/>
    <property type="molecule type" value="Genomic_DNA"/>
</dbReference>
<dbReference type="AlphaFoldDB" id="V4BBQ2"/>
<evidence type="ECO:0000313" key="3">
    <source>
        <dbReference type="Proteomes" id="UP000030746"/>
    </source>
</evidence>
<dbReference type="RefSeq" id="XP_009044530.1">
    <property type="nucleotide sequence ID" value="XM_009046282.1"/>
</dbReference>
<dbReference type="GeneID" id="20236969"/>
<proteinExistence type="predicted"/>
<dbReference type="KEGG" id="lgi:LOTGIDRAFT_156276"/>
<evidence type="ECO:0000256" key="1">
    <source>
        <dbReference type="SAM" id="MobiDB-lite"/>
    </source>
</evidence>
<dbReference type="CTD" id="20236969"/>
<feature type="region of interest" description="Disordered" evidence="1">
    <location>
        <begin position="50"/>
        <end position="81"/>
    </location>
</feature>
<keyword evidence="3" id="KW-1185">Reference proteome</keyword>
<organism evidence="2 3">
    <name type="scientific">Lottia gigantea</name>
    <name type="common">Giant owl limpet</name>
    <dbReference type="NCBI Taxonomy" id="225164"/>
    <lineage>
        <taxon>Eukaryota</taxon>
        <taxon>Metazoa</taxon>
        <taxon>Spiralia</taxon>
        <taxon>Lophotrochozoa</taxon>
        <taxon>Mollusca</taxon>
        <taxon>Gastropoda</taxon>
        <taxon>Patellogastropoda</taxon>
        <taxon>Lottioidea</taxon>
        <taxon>Lottiidae</taxon>
        <taxon>Lottia</taxon>
    </lineage>
</organism>